<evidence type="ECO:0000313" key="3">
    <source>
        <dbReference type="Proteomes" id="UP000077563"/>
    </source>
</evidence>
<reference evidence="2 3" key="1">
    <citation type="submission" date="2015-09" db="EMBL/GenBank/DDBJ databases">
        <title>Genome sequence of Pseudomonas marginalis ICMP 3553.</title>
        <authorList>
            <person name="Visnovsky S."/>
            <person name="Lu A."/>
            <person name="Panda P."/>
            <person name="Pitman A."/>
        </authorList>
    </citation>
    <scope>NUCLEOTIDE SEQUENCE [LARGE SCALE GENOMIC DNA]</scope>
    <source>
        <strain evidence="2 3">ICMP 3553</strain>
    </source>
</reference>
<keyword evidence="1" id="KW-1133">Transmembrane helix</keyword>
<feature type="transmembrane region" description="Helical" evidence="1">
    <location>
        <begin position="37"/>
        <end position="59"/>
    </location>
</feature>
<feature type="transmembrane region" description="Helical" evidence="1">
    <location>
        <begin position="12"/>
        <end position="31"/>
    </location>
</feature>
<sequence>MRSMENNPPQFSRIPLATIGVGLGLAVAVYTTGKGPFFLENFACTWLPQVAVLCIALLCKASRESLGGMATAMGLYLFLFHLWVTDSMGWLFYLFSFPGILIGALLSVVFSPSRKVFKALVAFAWVVLGIVGNLAVLVFTLR</sequence>
<feature type="transmembrane region" description="Helical" evidence="1">
    <location>
        <begin position="122"/>
        <end position="141"/>
    </location>
</feature>
<evidence type="ECO:0000313" key="2">
    <source>
        <dbReference type="EMBL" id="OAJ48789.1"/>
    </source>
</evidence>
<dbReference type="EMBL" id="LKEG01000036">
    <property type="protein sequence ID" value="OAJ48789.1"/>
    <property type="molecule type" value="Genomic_DNA"/>
</dbReference>
<feature type="transmembrane region" description="Helical" evidence="1">
    <location>
        <begin position="66"/>
        <end position="84"/>
    </location>
</feature>
<keyword evidence="1" id="KW-0812">Transmembrane</keyword>
<dbReference type="AlphaFoldDB" id="A0A9X5QJY5"/>
<keyword evidence="1" id="KW-0472">Membrane</keyword>
<gene>
    <name evidence="2" type="ORF">AO064_09945</name>
</gene>
<dbReference type="Proteomes" id="UP000077563">
    <property type="component" value="Unassembled WGS sequence"/>
</dbReference>
<feature type="transmembrane region" description="Helical" evidence="1">
    <location>
        <begin position="90"/>
        <end position="110"/>
    </location>
</feature>
<proteinExistence type="predicted"/>
<protein>
    <submittedName>
        <fullName evidence="2">Uncharacterized protein</fullName>
    </submittedName>
</protein>
<organism evidence="2 3">
    <name type="scientific">Pseudomonas marginalis</name>
    <name type="common">Pseudomonas panacis</name>
    <dbReference type="NCBI Taxonomy" id="298"/>
    <lineage>
        <taxon>Bacteria</taxon>
        <taxon>Pseudomonadati</taxon>
        <taxon>Pseudomonadota</taxon>
        <taxon>Gammaproteobacteria</taxon>
        <taxon>Pseudomonadales</taxon>
        <taxon>Pseudomonadaceae</taxon>
        <taxon>Pseudomonas</taxon>
    </lineage>
</organism>
<name>A0A9X5QJY5_PSEMA</name>
<comment type="caution">
    <text evidence="2">The sequence shown here is derived from an EMBL/GenBank/DDBJ whole genome shotgun (WGS) entry which is preliminary data.</text>
</comment>
<accession>A0A9X5QJY5</accession>
<evidence type="ECO:0000256" key="1">
    <source>
        <dbReference type="SAM" id="Phobius"/>
    </source>
</evidence>